<organism evidence="5 6">
    <name type="scientific">Zhenpiania hominis</name>
    <dbReference type="NCBI Taxonomy" id="2763644"/>
    <lineage>
        <taxon>Bacteria</taxon>
        <taxon>Bacillati</taxon>
        <taxon>Bacillota</taxon>
        <taxon>Clostridia</taxon>
        <taxon>Peptostreptococcales</taxon>
        <taxon>Anaerovoracaceae</taxon>
        <taxon>Zhenpiania</taxon>
    </lineage>
</organism>
<evidence type="ECO:0000259" key="4">
    <source>
        <dbReference type="PROSITE" id="PS50893"/>
    </source>
</evidence>
<dbReference type="PANTHER" id="PTHR42788:SF13">
    <property type="entry name" value="ALIPHATIC SULFONATES IMPORT ATP-BINDING PROTEIN SSUB"/>
    <property type="match status" value="1"/>
</dbReference>
<dbReference type="CDD" id="cd03293">
    <property type="entry name" value="ABC_NrtD_SsuB_transporters"/>
    <property type="match status" value="1"/>
</dbReference>
<dbReference type="Proteomes" id="UP000602647">
    <property type="component" value="Unassembled WGS sequence"/>
</dbReference>
<dbReference type="SUPFAM" id="SSF52540">
    <property type="entry name" value="P-loop containing nucleoside triphosphate hydrolases"/>
    <property type="match status" value="1"/>
</dbReference>
<evidence type="ECO:0000256" key="3">
    <source>
        <dbReference type="ARBA" id="ARBA00022840"/>
    </source>
</evidence>
<reference evidence="5" key="1">
    <citation type="submission" date="2020-08" db="EMBL/GenBank/DDBJ databases">
        <title>Genome public.</title>
        <authorList>
            <person name="Liu C."/>
            <person name="Sun Q."/>
        </authorList>
    </citation>
    <scope>NUCLEOTIDE SEQUENCE</scope>
    <source>
        <strain evidence="5">BX12</strain>
    </source>
</reference>
<dbReference type="InterPro" id="IPR027417">
    <property type="entry name" value="P-loop_NTPase"/>
</dbReference>
<dbReference type="AlphaFoldDB" id="A0A923NQI2"/>
<evidence type="ECO:0000313" key="5">
    <source>
        <dbReference type="EMBL" id="MBC6681244.1"/>
    </source>
</evidence>
<dbReference type="PROSITE" id="PS00211">
    <property type="entry name" value="ABC_TRANSPORTER_1"/>
    <property type="match status" value="1"/>
</dbReference>
<dbReference type="EMBL" id="JACRYT010000029">
    <property type="protein sequence ID" value="MBC6681244.1"/>
    <property type="molecule type" value="Genomic_DNA"/>
</dbReference>
<evidence type="ECO:0000256" key="2">
    <source>
        <dbReference type="ARBA" id="ARBA00022741"/>
    </source>
</evidence>
<accession>A0A923NQI2</accession>
<keyword evidence="1" id="KW-0813">Transport</keyword>
<sequence length="256" mass="28649">MTIRDLSLRYEGTDHSRETLALSGVNLDIMEGDFVCVLGPSGCGKSTLLNIMAGLLQATEGTIEMLGEPVTGVDWKRAVVFQTPTLYPWLDVYKNVAFGPDVRGIDKKEAEDRAKTYLNLVGLADFAHARPYELSGGMRQRVALARALVNDPKMLLMDEPFGALDAFTRNTMQDLIRKIWKETKKTVFLITHDVDEALTLGTRIIAMSPRPGRIIKEAEIGFTLQMEDSQEDARYSPEYIHLRKEILQLMAEGQKG</sequence>
<protein>
    <submittedName>
        <fullName evidence="5">ABC transporter ATP-binding protein</fullName>
    </submittedName>
</protein>
<proteinExistence type="predicted"/>
<dbReference type="Gene3D" id="3.40.50.300">
    <property type="entry name" value="P-loop containing nucleotide triphosphate hydrolases"/>
    <property type="match status" value="1"/>
</dbReference>
<dbReference type="InterPro" id="IPR003439">
    <property type="entry name" value="ABC_transporter-like_ATP-bd"/>
</dbReference>
<dbReference type="InterPro" id="IPR050166">
    <property type="entry name" value="ABC_transporter_ATP-bind"/>
</dbReference>
<name>A0A923NQI2_9FIRM</name>
<comment type="caution">
    <text evidence="5">The sequence shown here is derived from an EMBL/GenBank/DDBJ whole genome shotgun (WGS) entry which is preliminary data.</text>
</comment>
<dbReference type="InterPro" id="IPR003593">
    <property type="entry name" value="AAA+_ATPase"/>
</dbReference>
<dbReference type="GO" id="GO:0016887">
    <property type="term" value="F:ATP hydrolysis activity"/>
    <property type="evidence" value="ECO:0007669"/>
    <property type="project" value="InterPro"/>
</dbReference>
<evidence type="ECO:0000313" key="6">
    <source>
        <dbReference type="Proteomes" id="UP000602647"/>
    </source>
</evidence>
<keyword evidence="3 5" id="KW-0067">ATP-binding</keyword>
<evidence type="ECO:0000256" key="1">
    <source>
        <dbReference type="ARBA" id="ARBA00022448"/>
    </source>
</evidence>
<keyword evidence="2" id="KW-0547">Nucleotide-binding</keyword>
<feature type="domain" description="ABC transporter" evidence="4">
    <location>
        <begin position="3"/>
        <end position="236"/>
    </location>
</feature>
<dbReference type="InterPro" id="IPR017871">
    <property type="entry name" value="ABC_transporter-like_CS"/>
</dbReference>
<gene>
    <name evidence="5" type="ORF">H9L42_15635</name>
</gene>
<dbReference type="SMART" id="SM00382">
    <property type="entry name" value="AAA"/>
    <property type="match status" value="1"/>
</dbReference>
<dbReference type="PROSITE" id="PS50893">
    <property type="entry name" value="ABC_TRANSPORTER_2"/>
    <property type="match status" value="1"/>
</dbReference>
<dbReference type="PANTHER" id="PTHR42788">
    <property type="entry name" value="TAURINE IMPORT ATP-BINDING PROTEIN-RELATED"/>
    <property type="match status" value="1"/>
</dbReference>
<dbReference type="Pfam" id="PF00005">
    <property type="entry name" value="ABC_tran"/>
    <property type="match status" value="1"/>
</dbReference>
<dbReference type="GO" id="GO:0005524">
    <property type="term" value="F:ATP binding"/>
    <property type="evidence" value="ECO:0007669"/>
    <property type="project" value="UniProtKB-KW"/>
</dbReference>
<keyword evidence="6" id="KW-1185">Reference proteome</keyword>